<evidence type="ECO:0000313" key="2">
    <source>
        <dbReference type="EMBL" id="KAJ1648594.1"/>
    </source>
</evidence>
<protein>
    <submittedName>
        <fullName evidence="2">Uncharacterized protein</fullName>
    </submittedName>
</protein>
<reference evidence="2" key="1">
    <citation type="submission" date="2022-07" db="EMBL/GenBank/DDBJ databases">
        <title>Phylogenomic reconstructions and comparative analyses of Kickxellomycotina fungi.</title>
        <authorList>
            <person name="Reynolds N.K."/>
            <person name="Stajich J.E."/>
            <person name="Barry K."/>
            <person name="Grigoriev I.V."/>
            <person name="Crous P."/>
            <person name="Smith M.E."/>
        </authorList>
    </citation>
    <scope>NUCLEOTIDE SEQUENCE</scope>
    <source>
        <strain evidence="2">NBRC 105413</strain>
    </source>
</reference>
<keyword evidence="3" id="KW-1185">Reference proteome</keyword>
<gene>
    <name evidence="2" type="ORF">LPJ64_000176</name>
</gene>
<dbReference type="EMBL" id="JANBOH010000003">
    <property type="protein sequence ID" value="KAJ1648594.1"/>
    <property type="molecule type" value="Genomic_DNA"/>
</dbReference>
<comment type="caution">
    <text evidence="2">The sequence shown here is derived from an EMBL/GenBank/DDBJ whole genome shotgun (WGS) entry which is preliminary data.</text>
</comment>
<name>A0A9W7XSI0_9FUNG</name>
<feature type="compositionally biased region" description="Polar residues" evidence="1">
    <location>
        <begin position="278"/>
        <end position="289"/>
    </location>
</feature>
<feature type="region of interest" description="Disordered" evidence="1">
    <location>
        <begin position="267"/>
        <end position="331"/>
    </location>
</feature>
<feature type="compositionally biased region" description="Basic and acidic residues" evidence="1">
    <location>
        <begin position="112"/>
        <end position="123"/>
    </location>
</feature>
<evidence type="ECO:0000256" key="1">
    <source>
        <dbReference type="SAM" id="MobiDB-lite"/>
    </source>
</evidence>
<proteinExistence type="predicted"/>
<organism evidence="2 3">
    <name type="scientific">Coemansia asiatica</name>
    <dbReference type="NCBI Taxonomy" id="1052880"/>
    <lineage>
        <taxon>Eukaryota</taxon>
        <taxon>Fungi</taxon>
        <taxon>Fungi incertae sedis</taxon>
        <taxon>Zoopagomycota</taxon>
        <taxon>Kickxellomycotina</taxon>
        <taxon>Kickxellomycetes</taxon>
        <taxon>Kickxellales</taxon>
        <taxon>Kickxellaceae</taxon>
        <taxon>Coemansia</taxon>
    </lineage>
</organism>
<feature type="region of interest" description="Disordered" evidence="1">
    <location>
        <begin position="98"/>
        <end position="130"/>
    </location>
</feature>
<dbReference type="AlphaFoldDB" id="A0A9W7XSI0"/>
<feature type="compositionally biased region" description="Low complexity" evidence="1">
    <location>
        <begin position="320"/>
        <end position="331"/>
    </location>
</feature>
<evidence type="ECO:0000313" key="3">
    <source>
        <dbReference type="Proteomes" id="UP001145021"/>
    </source>
</evidence>
<accession>A0A9W7XSI0</accession>
<feature type="compositionally biased region" description="Polar residues" evidence="1">
    <location>
        <begin position="99"/>
        <end position="108"/>
    </location>
</feature>
<dbReference type="Proteomes" id="UP001145021">
    <property type="component" value="Unassembled WGS sequence"/>
</dbReference>
<sequence length="331" mass="36632">MDKPVKYRECQSESEYSVENHCFDSADTTAYSRRTQRWTEEEKTRVYQKLQSGSTSIVEIARYVGETKSLGQIAEYIDRLKLRSQILGNQQIGDLLSISGDSNTNTDNQTDEQDKNDNSHDNSGDSAWDVQNISDGAAKYLKTRKILDAKTWIGTFNSKFGAFLARLATGNDEADIDQDAYAYLFAVLTQFVEKVLMDIVITHSIEFADKRRTASLPTFSLTEDRVRESLKRCGYAELTPKTEMMGILVKKFAERKLAGTLVSDAEETKGEINDSDQESMNVDSCSSPGLESGSDLEDDPGLENGSSSEESSGSEDSTDSTDSSDSSESST</sequence>